<dbReference type="Pfam" id="PF00186">
    <property type="entry name" value="DHFR_1"/>
    <property type="match status" value="1"/>
</dbReference>
<dbReference type="EMBL" id="JAPMLT010000012">
    <property type="protein sequence ID" value="MCX7571675.1"/>
    <property type="molecule type" value="Genomic_DNA"/>
</dbReference>
<evidence type="ECO:0000256" key="6">
    <source>
        <dbReference type="ARBA" id="ARBA00023002"/>
    </source>
</evidence>
<evidence type="ECO:0000256" key="1">
    <source>
        <dbReference type="ARBA" id="ARBA00004903"/>
    </source>
</evidence>
<dbReference type="EC" id="1.5.1.3" evidence="3 7"/>
<dbReference type="SUPFAM" id="SSF53597">
    <property type="entry name" value="Dihydrofolate reductase-like"/>
    <property type="match status" value="1"/>
</dbReference>
<name>A0ABT3X7U6_9BACL</name>
<dbReference type="InterPro" id="IPR024072">
    <property type="entry name" value="DHFR-like_dom_sf"/>
</dbReference>
<evidence type="ECO:0000256" key="4">
    <source>
        <dbReference type="ARBA" id="ARBA00022563"/>
    </source>
</evidence>
<keyword evidence="5 7" id="KW-0521">NADP</keyword>
<dbReference type="RefSeq" id="WP_267152924.1">
    <property type="nucleotide sequence ID" value="NZ_JAPMLT010000012.1"/>
</dbReference>
<comment type="catalytic activity">
    <reaction evidence="7">
        <text>(6S)-5,6,7,8-tetrahydrofolate + NADP(+) = 7,8-dihydrofolate + NADPH + H(+)</text>
        <dbReference type="Rhea" id="RHEA:15009"/>
        <dbReference type="ChEBI" id="CHEBI:15378"/>
        <dbReference type="ChEBI" id="CHEBI:57451"/>
        <dbReference type="ChEBI" id="CHEBI:57453"/>
        <dbReference type="ChEBI" id="CHEBI:57783"/>
        <dbReference type="ChEBI" id="CHEBI:58349"/>
        <dbReference type="EC" id="1.5.1.3"/>
    </reaction>
</comment>
<keyword evidence="6 7" id="KW-0560">Oxidoreductase</keyword>
<gene>
    <name evidence="10" type="ORF">OS242_17165</name>
</gene>
<evidence type="ECO:0000259" key="9">
    <source>
        <dbReference type="PROSITE" id="PS51330"/>
    </source>
</evidence>
<comment type="caution">
    <text evidence="10">The sequence shown here is derived from an EMBL/GenBank/DDBJ whole genome shotgun (WGS) entry which is preliminary data.</text>
</comment>
<dbReference type="Proteomes" id="UP001208017">
    <property type="component" value="Unassembled WGS sequence"/>
</dbReference>
<proteinExistence type="inferred from homology"/>
<organism evidence="10 11">
    <name type="scientific">Tumebacillus lacus</name>
    <dbReference type="NCBI Taxonomy" id="2995335"/>
    <lineage>
        <taxon>Bacteria</taxon>
        <taxon>Bacillati</taxon>
        <taxon>Bacillota</taxon>
        <taxon>Bacilli</taxon>
        <taxon>Bacillales</taxon>
        <taxon>Alicyclobacillaceae</taxon>
        <taxon>Tumebacillus</taxon>
    </lineage>
</organism>
<evidence type="ECO:0000256" key="2">
    <source>
        <dbReference type="ARBA" id="ARBA00009539"/>
    </source>
</evidence>
<evidence type="ECO:0000256" key="8">
    <source>
        <dbReference type="RuleBase" id="RU004474"/>
    </source>
</evidence>
<dbReference type="CDD" id="cd00209">
    <property type="entry name" value="DHFR"/>
    <property type="match status" value="1"/>
</dbReference>
<dbReference type="InterPro" id="IPR017925">
    <property type="entry name" value="DHFR_CS"/>
</dbReference>
<evidence type="ECO:0000313" key="11">
    <source>
        <dbReference type="Proteomes" id="UP001208017"/>
    </source>
</evidence>
<dbReference type="PROSITE" id="PS51330">
    <property type="entry name" value="DHFR_2"/>
    <property type="match status" value="1"/>
</dbReference>
<comment type="function">
    <text evidence="7">Key enzyme in folate metabolism. Catalyzes an essential reaction for de novo glycine and purine synthesis, and for DNA precursor synthesis.</text>
</comment>
<evidence type="ECO:0000313" key="10">
    <source>
        <dbReference type="EMBL" id="MCX7571675.1"/>
    </source>
</evidence>
<evidence type="ECO:0000256" key="5">
    <source>
        <dbReference type="ARBA" id="ARBA00022857"/>
    </source>
</evidence>
<dbReference type="PIRSF" id="PIRSF000194">
    <property type="entry name" value="DHFR"/>
    <property type="match status" value="1"/>
</dbReference>
<feature type="domain" description="DHFR" evidence="9">
    <location>
        <begin position="1"/>
        <end position="157"/>
    </location>
</feature>
<protein>
    <recommendedName>
        <fullName evidence="3 7">Dihydrofolate reductase</fullName>
        <ecNumber evidence="3 7">1.5.1.3</ecNumber>
    </recommendedName>
</protein>
<keyword evidence="11" id="KW-1185">Reference proteome</keyword>
<comment type="pathway">
    <text evidence="1 7">Cofactor biosynthesis; tetrahydrofolate biosynthesis; 5,6,7,8-tetrahydrofolate from 7,8-dihydrofolate: step 1/1.</text>
</comment>
<evidence type="ECO:0000256" key="3">
    <source>
        <dbReference type="ARBA" id="ARBA00012856"/>
    </source>
</evidence>
<dbReference type="PANTHER" id="PTHR48069">
    <property type="entry name" value="DIHYDROFOLATE REDUCTASE"/>
    <property type="match status" value="1"/>
</dbReference>
<dbReference type="InterPro" id="IPR012259">
    <property type="entry name" value="DHFR"/>
</dbReference>
<evidence type="ECO:0000256" key="7">
    <source>
        <dbReference type="PIRNR" id="PIRNR000194"/>
    </source>
</evidence>
<comment type="similarity">
    <text evidence="2 7 8">Belongs to the dihydrofolate reductase family.</text>
</comment>
<reference evidence="10 11" key="1">
    <citation type="submission" date="2022-11" db="EMBL/GenBank/DDBJ databases">
        <title>Study of microbial diversity in lake waters.</title>
        <authorList>
            <person name="Zhang J."/>
        </authorList>
    </citation>
    <scope>NUCLEOTIDE SEQUENCE [LARGE SCALE GENOMIC DNA]</scope>
    <source>
        <strain evidence="10 11">DT12</strain>
    </source>
</reference>
<sequence>MISLIVAMDEAGVIGKDNKMPWHLPADLKYFKRTTLGHPVLMGRKTYESIGRPLPERKNIVLTRQEEYAAPGCDVIHSVEEIALHEGEDLFVIGGAEIFQMLLPKTDRLYLTRIHERFAGDTYFPSLDLSEWTLLSETKGTVDEKNPHPHTFLVYEKRS</sequence>
<accession>A0ABT3X7U6</accession>
<dbReference type="PRINTS" id="PR00070">
    <property type="entry name" value="DHFR"/>
</dbReference>
<dbReference type="Gene3D" id="3.40.430.10">
    <property type="entry name" value="Dihydrofolate Reductase, subunit A"/>
    <property type="match status" value="1"/>
</dbReference>
<dbReference type="InterPro" id="IPR001796">
    <property type="entry name" value="DHFR_dom"/>
</dbReference>
<dbReference type="PROSITE" id="PS00075">
    <property type="entry name" value="DHFR_1"/>
    <property type="match status" value="1"/>
</dbReference>
<keyword evidence="4 7" id="KW-0554">One-carbon metabolism</keyword>
<dbReference type="PANTHER" id="PTHR48069:SF3">
    <property type="entry name" value="DIHYDROFOLATE REDUCTASE"/>
    <property type="match status" value="1"/>
</dbReference>